<comment type="subcellular location">
    <subcellularLocation>
        <location evidence="1">Cell membrane</location>
        <topology evidence="1">Lipid-anchor</topology>
        <topology evidence="1">GPI-anchor</topology>
    </subcellularLocation>
</comment>
<feature type="domain" description="Snake toxin/toxin-like" evidence="5">
    <location>
        <begin position="304"/>
        <end position="378"/>
    </location>
</feature>
<dbReference type="CDD" id="cd23575">
    <property type="entry name" value="TFP_LU_ECD_GPIHBP1"/>
    <property type="match status" value="1"/>
</dbReference>
<dbReference type="AlphaFoldDB" id="A0A7N9DEF5"/>
<feature type="region of interest" description="Disordered" evidence="4">
    <location>
        <begin position="1"/>
        <end position="189"/>
    </location>
</feature>
<evidence type="ECO:0000313" key="7">
    <source>
        <dbReference type="Proteomes" id="UP000233100"/>
    </source>
</evidence>
<reference evidence="6" key="3">
    <citation type="submission" date="2025-09" db="UniProtKB">
        <authorList>
            <consortium name="Ensembl"/>
        </authorList>
    </citation>
    <scope>IDENTIFICATION</scope>
</reference>
<proteinExistence type="predicted"/>
<dbReference type="Pfam" id="PF00087">
    <property type="entry name" value="Toxin_TOLIP"/>
    <property type="match status" value="1"/>
</dbReference>
<dbReference type="InterPro" id="IPR045860">
    <property type="entry name" value="Snake_toxin-like_sf"/>
</dbReference>
<dbReference type="SUPFAM" id="SSF57302">
    <property type="entry name" value="Snake toxin-like"/>
    <property type="match status" value="1"/>
</dbReference>
<name>A0A7N9DEF5_MACFA</name>
<feature type="compositionally biased region" description="Polar residues" evidence="4">
    <location>
        <begin position="156"/>
        <end position="170"/>
    </location>
</feature>
<keyword evidence="3" id="KW-0732">Signal</keyword>
<evidence type="ECO:0000256" key="4">
    <source>
        <dbReference type="SAM" id="MobiDB-lite"/>
    </source>
</evidence>
<feature type="compositionally biased region" description="Acidic residues" evidence="4">
    <location>
        <begin position="265"/>
        <end position="291"/>
    </location>
</feature>
<dbReference type="FunFam" id="2.10.60.10:FF:000003">
    <property type="entry name" value="lymphocyte antigen 6E isoform X1"/>
    <property type="match status" value="1"/>
</dbReference>
<keyword evidence="2" id="KW-0472">Membrane</keyword>
<dbReference type="GO" id="GO:0098552">
    <property type="term" value="C:side of membrane"/>
    <property type="evidence" value="ECO:0007669"/>
    <property type="project" value="UniProtKB-KW"/>
</dbReference>
<dbReference type="GeneTree" id="ENSGT00940000153378"/>
<keyword evidence="7" id="KW-1185">Reference proteome</keyword>
<dbReference type="GO" id="GO:0070328">
    <property type="term" value="P:triglyceride homeostasis"/>
    <property type="evidence" value="ECO:0007669"/>
    <property type="project" value="TreeGrafter"/>
</dbReference>
<evidence type="ECO:0000256" key="2">
    <source>
        <dbReference type="ARBA" id="ARBA00022622"/>
    </source>
</evidence>
<reference evidence="6" key="2">
    <citation type="submission" date="2025-08" db="UniProtKB">
        <authorList>
            <consortium name="Ensembl"/>
        </authorList>
    </citation>
    <scope>IDENTIFICATION</scope>
</reference>
<dbReference type="GO" id="GO:0035473">
    <property type="term" value="F:lipase binding"/>
    <property type="evidence" value="ECO:0007669"/>
    <property type="project" value="TreeGrafter"/>
</dbReference>
<evidence type="ECO:0000256" key="3">
    <source>
        <dbReference type="ARBA" id="ARBA00022729"/>
    </source>
</evidence>
<reference evidence="6 7" key="1">
    <citation type="submission" date="2013-03" db="EMBL/GenBank/DDBJ databases">
        <authorList>
            <person name="Warren W."/>
            <person name="Wilson R.K."/>
        </authorList>
    </citation>
    <scope>NUCLEOTIDE SEQUENCE</scope>
</reference>
<keyword evidence="2" id="KW-0325">Glycoprotein</keyword>
<dbReference type="InterPro" id="IPR051110">
    <property type="entry name" value="Ly-6/neurotoxin-like_GPI-ap"/>
</dbReference>
<dbReference type="Proteomes" id="UP000233100">
    <property type="component" value="Chromosome 8"/>
</dbReference>
<dbReference type="PANTHER" id="PTHR16983">
    <property type="entry name" value="UPAR/LY6 DOMAIN-CONTAINING PROTEIN"/>
    <property type="match status" value="1"/>
</dbReference>
<sequence>GLGNPRGSSRTQSQGKEEPGLKPRQLTPEPTQPLLQVAGQKAPPHPLTVRETEASVGEGPDPSAKAHRRPGLTLAPDSHPAPAAAPPLCYPQETLPSASHPQGLGQGLGRKGWPQGGTWAFQASPRAASLSHKARRQVGADGFPSRRPRVGPPTAPESSPLDTSRNSTADGTAGAKTRAPEVLEGNNSPWPGAWSWDPCEAHCLRLELVGATGKPTAMPFIPLIAAPECCARSRGRSSVGEMKVLRALLLALLLCGQPGRGQAQQEEEDEDEDHRLDDDDEEDEDEVEEEETNRLPGGRGRVLLWCYTCQSLSRDEHCNLTRSCSHGQACTTLIAHGNTESGLLTTHSAWCTDNCQPITKTVEGTQVTTTCCQFNLCNVPPWQSSRVQDPPGKGADGPRGSCETAGTALLLNLLAGLGAMGAGRP</sequence>
<keyword evidence="2" id="KW-0336">GPI-anchor</keyword>
<evidence type="ECO:0000259" key="5">
    <source>
        <dbReference type="Pfam" id="PF00087"/>
    </source>
</evidence>
<dbReference type="GO" id="GO:0035478">
    <property type="term" value="F:chylomicron binding"/>
    <property type="evidence" value="ECO:0007669"/>
    <property type="project" value="TreeGrafter"/>
</dbReference>
<feature type="region of interest" description="Disordered" evidence="4">
    <location>
        <begin position="259"/>
        <end position="295"/>
    </location>
</feature>
<dbReference type="Gene3D" id="2.10.60.10">
    <property type="entry name" value="CD59"/>
    <property type="match status" value="1"/>
</dbReference>
<keyword evidence="2" id="KW-0449">Lipoprotein</keyword>
<feature type="compositionally biased region" description="Polar residues" evidence="4">
    <location>
        <begin position="1"/>
        <end position="14"/>
    </location>
</feature>
<protein>
    <recommendedName>
        <fullName evidence="5">Snake toxin/toxin-like domain-containing protein</fullName>
    </recommendedName>
</protein>
<dbReference type="PANTHER" id="PTHR16983:SF12">
    <property type="entry name" value="GLYCOSYLPHOSPHATIDYLINOSITOL-ANCHORED HIGH DENSITY LIPOPROTEIN-BINDING PROTEIN 1"/>
    <property type="match status" value="1"/>
</dbReference>
<dbReference type="InterPro" id="IPR035076">
    <property type="entry name" value="Toxin/TOLIP"/>
</dbReference>
<evidence type="ECO:0000313" key="6">
    <source>
        <dbReference type="Ensembl" id="ENSMFAP00000062988.1"/>
    </source>
</evidence>
<organism evidence="6 7">
    <name type="scientific">Macaca fascicularis</name>
    <name type="common">Crab-eating macaque</name>
    <name type="synonym">Cynomolgus monkey</name>
    <dbReference type="NCBI Taxonomy" id="9541"/>
    <lineage>
        <taxon>Eukaryota</taxon>
        <taxon>Metazoa</taxon>
        <taxon>Chordata</taxon>
        <taxon>Craniata</taxon>
        <taxon>Vertebrata</taxon>
        <taxon>Euteleostomi</taxon>
        <taxon>Mammalia</taxon>
        <taxon>Eutheria</taxon>
        <taxon>Euarchontoglires</taxon>
        <taxon>Primates</taxon>
        <taxon>Haplorrhini</taxon>
        <taxon>Catarrhini</taxon>
        <taxon>Cercopithecidae</taxon>
        <taxon>Cercopithecinae</taxon>
        <taxon>Macaca</taxon>
    </lineage>
</organism>
<accession>A0A7N9DEF5</accession>
<dbReference type="GO" id="GO:0005886">
    <property type="term" value="C:plasma membrane"/>
    <property type="evidence" value="ECO:0007669"/>
    <property type="project" value="UniProtKB-SubCell"/>
</dbReference>
<dbReference type="Ensembl" id="ENSMFAT00000079779.1">
    <property type="protein sequence ID" value="ENSMFAP00000062988.1"/>
    <property type="gene ID" value="ENSMFAG00000062976.1"/>
</dbReference>
<dbReference type="GO" id="GO:0030550">
    <property type="term" value="F:acetylcholine receptor inhibitor activity"/>
    <property type="evidence" value="ECO:0007669"/>
    <property type="project" value="TreeGrafter"/>
</dbReference>
<evidence type="ECO:0000256" key="1">
    <source>
        <dbReference type="ARBA" id="ARBA00004609"/>
    </source>
</evidence>